<evidence type="ECO:0000313" key="1">
    <source>
        <dbReference type="EMBL" id="CBZ40578.1"/>
    </source>
</evidence>
<dbReference type="Proteomes" id="UP000008645">
    <property type="component" value="Chromosome"/>
</dbReference>
<reference evidence="1 2" key="1">
    <citation type="journal article" date="2011" name="J. Bacteriol.">
        <title>Complete genome sequence of the hemotrophic Mycoplasma suis strain KI3806.</title>
        <authorList>
            <person name="Oehlerking J."/>
            <person name="Kube M."/>
            <person name="Felder K.M."/>
            <person name="Matter D."/>
            <person name="Wittenbrink M.M."/>
            <person name="Schwarzenbach S."/>
            <person name="Kramer M.M."/>
            <person name="Hoelzle K."/>
            <person name="Hoelzle L.E."/>
        </authorList>
    </citation>
    <scope>NUCLEOTIDE SEQUENCE [LARGE SCALE GENOMIC DNA]</scope>
    <source>
        <strain evidence="2">KI_3806</strain>
    </source>
</reference>
<evidence type="ECO:0000313" key="2">
    <source>
        <dbReference type="Proteomes" id="UP000008645"/>
    </source>
</evidence>
<organism evidence="1 2">
    <name type="scientific">Mycoplasma suis (strain KI_3806)</name>
    <dbReference type="NCBI Taxonomy" id="708248"/>
    <lineage>
        <taxon>Bacteria</taxon>
        <taxon>Bacillati</taxon>
        <taxon>Mycoplasmatota</taxon>
        <taxon>Mollicutes</taxon>
        <taxon>Mycoplasmataceae</taxon>
        <taxon>Mycoplasma</taxon>
    </lineage>
</organism>
<protein>
    <submittedName>
        <fullName evidence="1">Uncharacterized protein</fullName>
    </submittedName>
</protein>
<dbReference type="HOGENOM" id="CLU_053830_0_0_14"/>
<dbReference type="KEGG" id="msk:MSUIS_04850"/>
<proteinExistence type="predicted"/>
<gene>
    <name evidence="1" type="ORF">MSUIS_04850</name>
</gene>
<accession>F0V1P7</accession>
<dbReference type="EMBL" id="FQ790233">
    <property type="protein sequence ID" value="CBZ40578.1"/>
    <property type="molecule type" value="Genomic_DNA"/>
</dbReference>
<sequence length="446" mass="51664">MPQQDSSVRKKSNYKRWSSLSPHHFGDWAHSSEGSTNSIYLVNKDGFAKEVSAEVHGQKRRNLRDGRMIDKVNTWFGPRSVPFSDGNTSRIWEEKPTLMEGWQSIKDQFLNLEYQELIELSKWFQDTLSEKDKCEMIEVVMDCDKFKTAIGASWWSNSIKSNLKVNFAKLSEIASKEWIDDLPKFSEVIGSKGFLYISKLSSYEAKFGRMFDIWLKKEIDREANKLSEKDLSRKNGVDLIRKILTSQMYSEGCEEYKKNAGERIVYGECFTKDHKDFGKLPQSNGEKYMFPKVVDVVKAARWFSEPGFVPSKYVFTESGTPEQTSKVNDKQWISYPKTGGLFWQANSKFWASDGWKGVIDVECATVPVQKDTSLASWFVGEPLEKRGCVEFYRLVFSGDIKDKRWCLFEIPETKSFVKETQVFGPFMVSSWNNGNRFWTRCSTYEI</sequence>
<name>F0V1P7_MYCS3</name>
<dbReference type="AlphaFoldDB" id="F0V1P7"/>